<evidence type="ECO:0000313" key="3">
    <source>
        <dbReference type="Proteomes" id="UP000667802"/>
    </source>
</evidence>
<dbReference type="Proteomes" id="UP000667802">
    <property type="component" value="Unassembled WGS sequence"/>
</dbReference>
<dbReference type="RefSeq" id="WP_208342604.1">
    <property type="nucleotide sequence ID" value="NZ_JAALHA020000003.1"/>
</dbReference>
<proteinExistence type="predicted"/>
<gene>
    <name evidence="2" type="ORF">G7B40_008905</name>
</gene>
<organism evidence="2 3">
    <name type="scientific">Aetokthonos hydrillicola Thurmond2011</name>
    <dbReference type="NCBI Taxonomy" id="2712845"/>
    <lineage>
        <taxon>Bacteria</taxon>
        <taxon>Bacillati</taxon>
        <taxon>Cyanobacteriota</taxon>
        <taxon>Cyanophyceae</taxon>
        <taxon>Nostocales</taxon>
        <taxon>Hapalosiphonaceae</taxon>
        <taxon>Aetokthonos</taxon>
    </lineage>
</organism>
<evidence type="ECO:0000256" key="1">
    <source>
        <dbReference type="SAM" id="Phobius"/>
    </source>
</evidence>
<protein>
    <submittedName>
        <fullName evidence="2">Uncharacterized protein</fullName>
    </submittedName>
</protein>
<sequence length="45" mass="5124">MATDNKQASNLWHKVQQNSVVWGSLTLWVFGLFVVLLMITKFANS</sequence>
<keyword evidence="1" id="KW-1133">Transmembrane helix</keyword>
<keyword evidence="3" id="KW-1185">Reference proteome</keyword>
<feature type="transmembrane region" description="Helical" evidence="1">
    <location>
        <begin position="20"/>
        <end position="39"/>
    </location>
</feature>
<comment type="caution">
    <text evidence="2">The sequence shown here is derived from an EMBL/GenBank/DDBJ whole genome shotgun (WGS) entry which is preliminary data.</text>
</comment>
<keyword evidence="1" id="KW-0472">Membrane</keyword>
<dbReference type="AlphaFoldDB" id="A0AAP5I7J5"/>
<name>A0AAP5I7J5_9CYAN</name>
<reference evidence="3" key="1">
    <citation type="journal article" date="2021" name="Science">
        <title>Hunting the eagle killer: A cyanobacterial neurotoxin causes vacuolar myelinopathy.</title>
        <authorList>
            <person name="Breinlinger S."/>
            <person name="Phillips T.J."/>
            <person name="Haram B.N."/>
            <person name="Mares J."/>
            <person name="Martinez Yerena J.A."/>
            <person name="Hrouzek P."/>
            <person name="Sobotka R."/>
            <person name="Henderson W.M."/>
            <person name="Schmieder P."/>
            <person name="Williams S.M."/>
            <person name="Lauderdale J.D."/>
            <person name="Wilde H.D."/>
            <person name="Gerrin W."/>
            <person name="Kust A."/>
            <person name="Washington J.W."/>
            <person name="Wagner C."/>
            <person name="Geier B."/>
            <person name="Liebeke M."/>
            <person name="Enke H."/>
            <person name="Niedermeyer T.H.J."/>
            <person name="Wilde S.B."/>
        </authorList>
    </citation>
    <scope>NUCLEOTIDE SEQUENCE [LARGE SCALE GENOMIC DNA]</scope>
    <source>
        <strain evidence="3">Thurmond2011</strain>
    </source>
</reference>
<dbReference type="EMBL" id="JAALHA020000003">
    <property type="protein sequence ID" value="MDR9894688.1"/>
    <property type="molecule type" value="Genomic_DNA"/>
</dbReference>
<accession>A0AAP5I7J5</accession>
<keyword evidence="1" id="KW-0812">Transmembrane</keyword>
<evidence type="ECO:0000313" key="2">
    <source>
        <dbReference type="EMBL" id="MDR9894688.1"/>
    </source>
</evidence>